<keyword evidence="8" id="KW-1185">Reference proteome</keyword>
<protein>
    <recommendedName>
        <fullName evidence="3 6">Queuosine 5'-phosphate N-glycosylase/hydrolase</fullName>
        <ecNumber evidence="6">3.2.2.-</ecNumber>
    </recommendedName>
    <alternativeName>
        <fullName evidence="4 6">Queuosine-nucleotide N-glycosylase/hydrolase</fullName>
    </alternativeName>
</protein>
<keyword evidence="1 6" id="KW-0378">Hydrolase</keyword>
<dbReference type="GO" id="GO:0016787">
    <property type="term" value="F:hydrolase activity"/>
    <property type="evidence" value="ECO:0007669"/>
    <property type="project" value="UniProtKB-KW"/>
</dbReference>
<dbReference type="Proteomes" id="UP000230069">
    <property type="component" value="Unassembled WGS sequence"/>
</dbReference>
<reference evidence="7 8" key="1">
    <citation type="submission" date="2017-09" db="EMBL/GenBank/DDBJ databases">
        <title>WGS assembly of Aquilegia coerulea Goldsmith.</title>
        <authorList>
            <person name="Hodges S."/>
            <person name="Kramer E."/>
            <person name="Nordborg M."/>
            <person name="Tomkins J."/>
            <person name="Borevitz J."/>
            <person name="Derieg N."/>
            <person name="Yan J."/>
            <person name="Mihaltcheva S."/>
            <person name="Hayes R.D."/>
            <person name="Rokhsar D."/>
        </authorList>
    </citation>
    <scope>NUCLEOTIDE SEQUENCE [LARGE SCALE GENOMIC DNA]</scope>
    <source>
        <strain evidence="8">cv. Goldsmith</strain>
    </source>
</reference>
<gene>
    <name evidence="7" type="ORF">AQUCO_01700035v1</name>
</gene>
<dbReference type="PANTHER" id="PTHR21314">
    <property type="entry name" value="QUEUOSINE 5'-PHOSPHATE N-GLYCOSYLASE_HYDROLASE-RELATED"/>
    <property type="match status" value="1"/>
</dbReference>
<dbReference type="GO" id="GO:0006400">
    <property type="term" value="P:tRNA modification"/>
    <property type="evidence" value="ECO:0007669"/>
    <property type="project" value="TreeGrafter"/>
</dbReference>
<dbReference type="AlphaFoldDB" id="A0A2G5DKU4"/>
<dbReference type="InterPro" id="IPR019438">
    <property type="entry name" value="Q_salvage"/>
</dbReference>
<dbReference type="Pfam" id="PF10343">
    <property type="entry name" value="Q_salvage"/>
    <property type="match status" value="1"/>
</dbReference>
<dbReference type="OrthoDB" id="416777at2759"/>
<evidence type="ECO:0000313" key="8">
    <source>
        <dbReference type="Proteomes" id="UP000230069"/>
    </source>
</evidence>
<accession>A0A2G5DKU4</accession>
<evidence type="ECO:0000256" key="5">
    <source>
        <dbReference type="ARBA" id="ARBA00048204"/>
    </source>
</evidence>
<comment type="function">
    <text evidence="6">Catalyzes the hydrolysis of queuosine 5'-phosphate, releasing the nucleobase queuine (q). Is required for salvage of queuine from exogenous queuosine (Q) that is imported and then converted to queuosine 5'-phosphate intracellularly.</text>
</comment>
<dbReference type="InParanoid" id="A0A2G5DKU4"/>
<dbReference type="PANTHER" id="PTHR21314:SF0">
    <property type="entry name" value="QUEUOSINE 5'-PHOSPHATE N-GLYCOSYLASE_HYDROLASE"/>
    <property type="match status" value="1"/>
</dbReference>
<evidence type="ECO:0000256" key="4">
    <source>
        <dbReference type="ARBA" id="ARBA00035393"/>
    </source>
</evidence>
<sequence>MEEVRSSSAWVASRSSHVTIDSSGLEKVVNEINGSIPKVEWNFEGIHYFDNGPLTVQYLFVLDALNFCFWPDKDLSYDNLALGLKEALEKDNSVFDADRLQMYTGPELRELLKWPRPLPLEDERIRLLHEVGLELEKNFGGKAANIVESCGKSATTLVATIARHFPGFRDHSVYKGHQVFLYKRAQIFAADLWGAFKGQGYGEFNDIASITIFADYIVPAVLRQLGVLRYSAALASVIEANNEIGSGTEEEVELRACSIYAVEKMRDLITIKSGKQVLSVELDLWLWSFGIQSPSLQHHRTLSIYY</sequence>
<evidence type="ECO:0000256" key="2">
    <source>
        <dbReference type="ARBA" id="ARBA00035119"/>
    </source>
</evidence>
<proteinExistence type="inferred from homology"/>
<evidence type="ECO:0000313" key="7">
    <source>
        <dbReference type="EMBL" id="PIA44134.1"/>
    </source>
</evidence>
<name>A0A2G5DKU4_AQUCA</name>
<dbReference type="EC" id="3.2.2.-" evidence="6"/>
<evidence type="ECO:0000256" key="1">
    <source>
        <dbReference type="ARBA" id="ARBA00022801"/>
    </source>
</evidence>
<evidence type="ECO:0000256" key="3">
    <source>
        <dbReference type="ARBA" id="ARBA00035306"/>
    </source>
</evidence>
<comment type="similarity">
    <text evidence="2 6">Belongs to the QNG1 protein family.</text>
</comment>
<evidence type="ECO:0000256" key="6">
    <source>
        <dbReference type="RuleBase" id="RU365002"/>
    </source>
</evidence>
<organism evidence="7 8">
    <name type="scientific">Aquilegia coerulea</name>
    <name type="common">Rocky mountain columbine</name>
    <dbReference type="NCBI Taxonomy" id="218851"/>
    <lineage>
        <taxon>Eukaryota</taxon>
        <taxon>Viridiplantae</taxon>
        <taxon>Streptophyta</taxon>
        <taxon>Embryophyta</taxon>
        <taxon>Tracheophyta</taxon>
        <taxon>Spermatophyta</taxon>
        <taxon>Magnoliopsida</taxon>
        <taxon>Ranunculales</taxon>
        <taxon>Ranunculaceae</taxon>
        <taxon>Thalictroideae</taxon>
        <taxon>Aquilegia</taxon>
    </lineage>
</organism>
<comment type="catalytic activity">
    <reaction evidence="5 6">
        <text>queuosine 5'-phosphate + H2O = queuine + D-ribose 5-phosphate</text>
        <dbReference type="Rhea" id="RHEA:75387"/>
        <dbReference type="ChEBI" id="CHEBI:15377"/>
        <dbReference type="ChEBI" id="CHEBI:17433"/>
        <dbReference type="ChEBI" id="CHEBI:78346"/>
        <dbReference type="ChEBI" id="CHEBI:194371"/>
    </reaction>
    <physiologicalReaction direction="left-to-right" evidence="5 6">
        <dbReference type="Rhea" id="RHEA:75388"/>
    </physiologicalReaction>
</comment>
<dbReference type="EMBL" id="KZ305034">
    <property type="protein sequence ID" value="PIA44134.1"/>
    <property type="molecule type" value="Genomic_DNA"/>
</dbReference>
<dbReference type="STRING" id="218851.A0A2G5DKU4"/>